<evidence type="ECO:0000313" key="8">
    <source>
        <dbReference type="EMBL" id="HGT39328.1"/>
    </source>
</evidence>
<evidence type="ECO:0000256" key="3">
    <source>
        <dbReference type="ARBA" id="ARBA00022884"/>
    </source>
</evidence>
<evidence type="ECO:0000256" key="4">
    <source>
        <dbReference type="ARBA" id="ARBA00022980"/>
    </source>
</evidence>
<keyword evidence="5 6" id="KW-0687">Ribonucleoprotein</keyword>
<dbReference type="AlphaFoldDB" id="A0A7C4QR25"/>
<dbReference type="GO" id="GO:0022627">
    <property type="term" value="C:cytosolic small ribosomal subunit"/>
    <property type="evidence" value="ECO:0007669"/>
    <property type="project" value="UniProtKB-UniRule"/>
</dbReference>
<evidence type="ECO:0000256" key="1">
    <source>
        <dbReference type="ARBA" id="ARBA00010254"/>
    </source>
</evidence>
<dbReference type="InterPro" id="IPR019984">
    <property type="entry name" value="Ribosomal_uS17_bact/chlr"/>
</dbReference>
<dbReference type="InterPro" id="IPR019979">
    <property type="entry name" value="Ribosomal_uS17_CS"/>
</dbReference>
<dbReference type="InterPro" id="IPR000266">
    <property type="entry name" value="Ribosomal_uS17"/>
</dbReference>
<dbReference type="NCBIfam" id="NF004123">
    <property type="entry name" value="PRK05610.1"/>
    <property type="match status" value="1"/>
</dbReference>
<comment type="function">
    <text evidence="6">One of the primary rRNA binding proteins, it binds specifically to the 5'-end of 16S ribosomal RNA.</text>
</comment>
<evidence type="ECO:0000256" key="7">
    <source>
        <dbReference type="RuleBase" id="RU003872"/>
    </source>
</evidence>
<dbReference type="GO" id="GO:0003735">
    <property type="term" value="F:structural constituent of ribosome"/>
    <property type="evidence" value="ECO:0007669"/>
    <property type="project" value="UniProtKB-UniRule"/>
</dbReference>
<evidence type="ECO:0000256" key="5">
    <source>
        <dbReference type="ARBA" id="ARBA00023274"/>
    </source>
</evidence>
<name>A0A7C4QR25_9PLAN</name>
<comment type="similarity">
    <text evidence="1 6 7">Belongs to the universal ribosomal protein uS17 family.</text>
</comment>
<dbReference type="PROSITE" id="PS00056">
    <property type="entry name" value="RIBOSOMAL_S17"/>
    <property type="match status" value="1"/>
</dbReference>
<dbReference type="GO" id="GO:0006412">
    <property type="term" value="P:translation"/>
    <property type="evidence" value="ECO:0007669"/>
    <property type="project" value="UniProtKB-UniRule"/>
</dbReference>
<dbReference type="PRINTS" id="PR00973">
    <property type="entry name" value="RIBOSOMALS17"/>
</dbReference>
<proteinExistence type="inferred from homology"/>
<gene>
    <name evidence="6 8" type="primary">rpsQ</name>
    <name evidence="8" type="ORF">ENS64_08730</name>
</gene>
<accession>A0A7C4QR25</accession>
<keyword evidence="4 6" id="KW-0689">Ribosomal protein</keyword>
<evidence type="ECO:0000256" key="6">
    <source>
        <dbReference type="HAMAP-Rule" id="MF_01345"/>
    </source>
</evidence>
<sequence length="90" mass="10469">MRKRLIGTVTGDKMNKSRRVEVERVFRHPKYGKTVRRRLVCHAHDEHNSSHAGDVVEIVESRPLSKLKRWTLVRIVRKATARAVETTVDI</sequence>
<dbReference type="EMBL" id="DSVQ01000012">
    <property type="protein sequence ID" value="HGT39328.1"/>
    <property type="molecule type" value="Genomic_DNA"/>
</dbReference>
<comment type="caution">
    <text evidence="8">The sequence shown here is derived from an EMBL/GenBank/DDBJ whole genome shotgun (WGS) entry which is preliminary data.</text>
</comment>
<dbReference type="HAMAP" id="MF_01345_B">
    <property type="entry name" value="Ribosomal_uS17_B"/>
    <property type="match status" value="1"/>
</dbReference>
<dbReference type="Gene3D" id="2.40.50.140">
    <property type="entry name" value="Nucleic acid-binding proteins"/>
    <property type="match status" value="1"/>
</dbReference>
<keyword evidence="3 6" id="KW-0694">RNA-binding</keyword>
<dbReference type="InterPro" id="IPR012340">
    <property type="entry name" value="NA-bd_OB-fold"/>
</dbReference>
<comment type="subunit">
    <text evidence="6">Part of the 30S ribosomal subunit.</text>
</comment>
<reference evidence="8" key="1">
    <citation type="journal article" date="2020" name="mSystems">
        <title>Genome- and Community-Level Interaction Insights into Carbon Utilization and Element Cycling Functions of Hydrothermarchaeota in Hydrothermal Sediment.</title>
        <authorList>
            <person name="Zhou Z."/>
            <person name="Liu Y."/>
            <person name="Xu W."/>
            <person name="Pan J."/>
            <person name="Luo Z.H."/>
            <person name="Li M."/>
        </authorList>
    </citation>
    <scope>NUCLEOTIDE SEQUENCE [LARGE SCALE GENOMIC DNA]</scope>
    <source>
        <strain evidence="8">SpSt-508</strain>
    </source>
</reference>
<protein>
    <recommendedName>
        <fullName evidence="6">Small ribosomal subunit protein uS17</fullName>
    </recommendedName>
</protein>
<dbReference type="NCBIfam" id="TIGR03635">
    <property type="entry name" value="uS17_bact"/>
    <property type="match status" value="1"/>
</dbReference>
<evidence type="ECO:0000256" key="2">
    <source>
        <dbReference type="ARBA" id="ARBA00022730"/>
    </source>
</evidence>
<organism evidence="8">
    <name type="scientific">Schlesneria paludicola</name>
    <dbReference type="NCBI Taxonomy" id="360056"/>
    <lineage>
        <taxon>Bacteria</taxon>
        <taxon>Pseudomonadati</taxon>
        <taxon>Planctomycetota</taxon>
        <taxon>Planctomycetia</taxon>
        <taxon>Planctomycetales</taxon>
        <taxon>Planctomycetaceae</taxon>
        <taxon>Schlesneria</taxon>
    </lineage>
</organism>
<dbReference type="GO" id="GO:0019843">
    <property type="term" value="F:rRNA binding"/>
    <property type="evidence" value="ECO:0007669"/>
    <property type="project" value="UniProtKB-UniRule"/>
</dbReference>
<dbReference type="CDD" id="cd00364">
    <property type="entry name" value="Ribosomal_uS17"/>
    <property type="match status" value="1"/>
</dbReference>
<dbReference type="SUPFAM" id="SSF50249">
    <property type="entry name" value="Nucleic acid-binding proteins"/>
    <property type="match status" value="1"/>
</dbReference>
<keyword evidence="2 6" id="KW-0699">rRNA-binding</keyword>
<dbReference type="Pfam" id="PF00366">
    <property type="entry name" value="Ribosomal_S17"/>
    <property type="match status" value="1"/>
</dbReference>
<dbReference type="PANTHER" id="PTHR10744:SF1">
    <property type="entry name" value="SMALL RIBOSOMAL SUBUNIT PROTEIN US17M"/>
    <property type="match status" value="1"/>
</dbReference>
<dbReference type="PANTHER" id="PTHR10744">
    <property type="entry name" value="40S RIBOSOMAL PROTEIN S11 FAMILY MEMBER"/>
    <property type="match status" value="1"/>
</dbReference>